<name>A0A098GJS7_LEGMI</name>
<reference evidence="13" key="2">
    <citation type="submission" date="2014-09" db="EMBL/GenBank/DDBJ databases">
        <authorList>
            <person name="GOMEZ-VALERO Laura"/>
        </authorList>
    </citation>
    <scope>NUCLEOTIDE SEQUENCE</scope>
    <source>
        <strain evidence="13">ATCC33218</strain>
    </source>
</reference>
<protein>
    <submittedName>
        <fullName evidence="13">Membrane associated zinc metalloprotease</fullName>
    </submittedName>
    <submittedName>
        <fullName evidence="14">Regulator of sigma E protease</fullName>
    </submittedName>
</protein>
<dbReference type="Proteomes" id="UP000182998">
    <property type="component" value="Unassembled WGS sequence"/>
</dbReference>
<dbReference type="GO" id="GO:0016020">
    <property type="term" value="C:membrane"/>
    <property type="evidence" value="ECO:0007669"/>
    <property type="project" value="UniProtKB-SubCell"/>
</dbReference>
<comment type="subcellular location">
    <subcellularLocation>
        <location evidence="2">Membrane</location>
        <topology evidence="2">Multi-pass membrane protein</topology>
    </subcellularLocation>
</comment>
<dbReference type="Gene3D" id="2.30.42.10">
    <property type="match status" value="1"/>
</dbReference>
<evidence type="ECO:0000313" key="14">
    <source>
        <dbReference type="EMBL" id="SCY22393.1"/>
    </source>
</evidence>
<evidence type="ECO:0000313" key="13">
    <source>
        <dbReference type="EMBL" id="CEG61751.1"/>
    </source>
</evidence>
<dbReference type="EMBL" id="LN614830">
    <property type="protein sequence ID" value="CEG61751.1"/>
    <property type="molecule type" value="Genomic_DNA"/>
</dbReference>
<organism evidence="13 15">
    <name type="scientific">Legionella micdadei</name>
    <name type="common">Tatlockia micdadei</name>
    <dbReference type="NCBI Taxonomy" id="451"/>
    <lineage>
        <taxon>Bacteria</taxon>
        <taxon>Pseudomonadati</taxon>
        <taxon>Pseudomonadota</taxon>
        <taxon>Gammaproteobacteria</taxon>
        <taxon>Legionellales</taxon>
        <taxon>Legionellaceae</taxon>
        <taxon>Legionella</taxon>
    </lineage>
</organism>
<dbReference type="RefSeq" id="WP_045099940.1">
    <property type="nucleotide sequence ID" value="NZ_CP020614.1"/>
</dbReference>
<gene>
    <name evidence="13" type="ORF">LMI_2487</name>
    <name evidence="14" type="ORF">SAMN02982997_01127</name>
</gene>
<evidence type="ECO:0000256" key="9">
    <source>
        <dbReference type="ARBA" id="ARBA00023049"/>
    </source>
</evidence>
<evidence type="ECO:0000256" key="2">
    <source>
        <dbReference type="ARBA" id="ARBA00004141"/>
    </source>
</evidence>
<dbReference type="PATRIC" id="fig|451.8.peg.2770"/>
<evidence type="ECO:0000313" key="15">
    <source>
        <dbReference type="Proteomes" id="UP000032414"/>
    </source>
</evidence>
<evidence type="ECO:0000256" key="3">
    <source>
        <dbReference type="ARBA" id="ARBA00007931"/>
    </source>
</evidence>
<comment type="similarity">
    <text evidence="3">Belongs to the peptidase M50B family.</text>
</comment>
<dbReference type="InterPro" id="IPR036034">
    <property type="entry name" value="PDZ_sf"/>
</dbReference>
<dbReference type="HOGENOM" id="CLU_025778_1_0_6"/>
<evidence type="ECO:0000256" key="10">
    <source>
        <dbReference type="ARBA" id="ARBA00023136"/>
    </source>
</evidence>
<evidence type="ECO:0000256" key="1">
    <source>
        <dbReference type="ARBA" id="ARBA00001947"/>
    </source>
</evidence>
<dbReference type="OrthoDB" id="9782003at2"/>
<evidence type="ECO:0000259" key="12">
    <source>
        <dbReference type="Pfam" id="PF02163"/>
    </source>
</evidence>
<evidence type="ECO:0000256" key="7">
    <source>
        <dbReference type="ARBA" id="ARBA00022833"/>
    </source>
</evidence>
<dbReference type="PANTHER" id="PTHR42837">
    <property type="entry name" value="REGULATOR OF SIGMA-E PROTEASE RSEP"/>
    <property type="match status" value="1"/>
</dbReference>
<reference evidence="14 16" key="3">
    <citation type="submission" date="2016-10" db="EMBL/GenBank/DDBJ databases">
        <authorList>
            <person name="Varghese N."/>
            <person name="Submissions S."/>
        </authorList>
    </citation>
    <scope>NUCLEOTIDE SEQUENCE [LARGE SCALE GENOMIC DNA]</scope>
    <source>
        <strain evidence="14 16">ATCC 33218</strain>
    </source>
</reference>
<dbReference type="Proteomes" id="UP000032414">
    <property type="component" value="Chromosome I"/>
</dbReference>
<evidence type="ECO:0000256" key="11">
    <source>
        <dbReference type="SAM" id="Phobius"/>
    </source>
</evidence>
<reference evidence="15" key="1">
    <citation type="submission" date="2014-09" db="EMBL/GenBank/DDBJ databases">
        <authorList>
            <person name="Gomez-Valero L."/>
        </authorList>
    </citation>
    <scope>NUCLEOTIDE SEQUENCE [LARGE SCALE GENOMIC DNA]</scope>
    <source>
        <strain evidence="15">ATCC33218</strain>
    </source>
</reference>
<dbReference type="AlphaFoldDB" id="A0A098GJS7"/>
<evidence type="ECO:0000256" key="5">
    <source>
        <dbReference type="ARBA" id="ARBA00022692"/>
    </source>
</evidence>
<dbReference type="CDD" id="cd06163">
    <property type="entry name" value="S2P-M50_PDZ_RseP-like"/>
    <property type="match status" value="1"/>
</dbReference>
<keyword evidence="4 13" id="KW-0645">Protease</keyword>
<dbReference type="STRING" id="451.B6N58_03760"/>
<feature type="transmembrane region" description="Helical" evidence="11">
    <location>
        <begin position="324"/>
        <end position="349"/>
    </location>
</feature>
<evidence type="ECO:0000256" key="8">
    <source>
        <dbReference type="ARBA" id="ARBA00022989"/>
    </source>
</evidence>
<feature type="domain" description="Peptidase M50" evidence="12">
    <location>
        <begin position="8"/>
        <end position="341"/>
    </location>
</feature>
<comment type="cofactor">
    <cofactor evidence="1">
        <name>Zn(2+)</name>
        <dbReference type="ChEBI" id="CHEBI:29105"/>
    </cofactor>
</comment>
<evidence type="ECO:0000256" key="6">
    <source>
        <dbReference type="ARBA" id="ARBA00022801"/>
    </source>
</evidence>
<sequence length="358" mass="39831">MILALLAIVITLILVVGIHETGHALAAKLFGVKIKRIAIGFGKPLLSYKDKSGREWVWALWPLGGYVHLLNSRIEPVLEKEHYSLCFDKKPIWQRCIILLSGALANLIMAWLAFTMLFMLGYQQQQPLIQNVLPQSIAALAGLKAHDRFVEISGWKTSSWQDVGMSLVMTLGKKNVPVWVSNEEGGLRKVNLDLSQWHYKKKDTLLSALGIEAVPANVSNSFVVGQSFMDSIRHAFEQILYLLVFFLVMLKQLITGMIPFSVLLGPLGLFSVSITSFLQGTAVFLSFIASLSLAVGFVNLFPIPGLDGGSIVYSLVEKIRGKPMSIAVEVLLYRLAFIVFAVLLIQLLMNDLQRYLTR</sequence>
<keyword evidence="9 13" id="KW-0482">Metalloprotease</keyword>
<evidence type="ECO:0000256" key="4">
    <source>
        <dbReference type="ARBA" id="ARBA00022670"/>
    </source>
</evidence>
<keyword evidence="10 11" id="KW-0472">Membrane</keyword>
<dbReference type="KEGG" id="tmc:LMI_2487"/>
<keyword evidence="8 11" id="KW-1133">Transmembrane helix</keyword>
<proteinExistence type="inferred from homology"/>
<evidence type="ECO:0000313" key="16">
    <source>
        <dbReference type="Proteomes" id="UP000182998"/>
    </source>
</evidence>
<keyword evidence="7" id="KW-0862">Zinc</keyword>
<dbReference type="PANTHER" id="PTHR42837:SF2">
    <property type="entry name" value="MEMBRANE METALLOPROTEASE ARASP2, CHLOROPLASTIC-RELATED"/>
    <property type="match status" value="1"/>
</dbReference>
<dbReference type="Pfam" id="PF02163">
    <property type="entry name" value="Peptidase_M50"/>
    <property type="match status" value="1"/>
</dbReference>
<keyword evidence="6" id="KW-0378">Hydrolase</keyword>
<feature type="transmembrane region" description="Helical" evidence="11">
    <location>
        <begin position="282"/>
        <end position="303"/>
    </location>
</feature>
<dbReference type="GO" id="GO:0004222">
    <property type="term" value="F:metalloendopeptidase activity"/>
    <property type="evidence" value="ECO:0007669"/>
    <property type="project" value="InterPro"/>
</dbReference>
<keyword evidence="16" id="KW-1185">Reference proteome</keyword>
<keyword evidence="5 11" id="KW-0812">Transmembrane</keyword>
<dbReference type="SUPFAM" id="SSF50156">
    <property type="entry name" value="PDZ domain-like"/>
    <property type="match status" value="1"/>
</dbReference>
<dbReference type="InterPro" id="IPR008915">
    <property type="entry name" value="Peptidase_M50"/>
</dbReference>
<feature type="transmembrane region" description="Helical" evidence="11">
    <location>
        <begin position="97"/>
        <end position="120"/>
    </location>
</feature>
<dbReference type="GO" id="GO:0006508">
    <property type="term" value="P:proteolysis"/>
    <property type="evidence" value="ECO:0007669"/>
    <property type="project" value="UniProtKB-KW"/>
</dbReference>
<dbReference type="EMBL" id="FMVN01000005">
    <property type="protein sequence ID" value="SCY22393.1"/>
    <property type="molecule type" value="Genomic_DNA"/>
</dbReference>
<dbReference type="InterPro" id="IPR004387">
    <property type="entry name" value="Pept_M50_Zn"/>
</dbReference>
<accession>A0A098GJS7</accession>